<dbReference type="InterPro" id="IPR013096">
    <property type="entry name" value="Cupin_2"/>
</dbReference>
<comment type="caution">
    <text evidence="3">The sequence shown here is derived from an EMBL/GenBank/DDBJ whole genome shotgun (WGS) entry which is preliminary data.</text>
</comment>
<dbReference type="SUPFAM" id="SSF51182">
    <property type="entry name" value="RmlC-like cupins"/>
    <property type="match status" value="1"/>
</dbReference>
<organism evidence="3 4">
    <name type="scientific">Sphaerimonospora cavernae</name>
    <dbReference type="NCBI Taxonomy" id="1740611"/>
    <lineage>
        <taxon>Bacteria</taxon>
        <taxon>Bacillati</taxon>
        <taxon>Actinomycetota</taxon>
        <taxon>Actinomycetes</taxon>
        <taxon>Streptosporangiales</taxon>
        <taxon>Streptosporangiaceae</taxon>
        <taxon>Sphaerimonospora</taxon>
    </lineage>
</organism>
<dbReference type="PANTHER" id="PTHR35848">
    <property type="entry name" value="OXALATE-BINDING PROTEIN"/>
    <property type="match status" value="1"/>
</dbReference>
<dbReference type="InterPro" id="IPR014710">
    <property type="entry name" value="RmlC-like_jellyroll"/>
</dbReference>
<protein>
    <submittedName>
        <fullName evidence="3">Cupin domain-containing protein</fullName>
    </submittedName>
</protein>
<dbReference type="InterPro" id="IPR011051">
    <property type="entry name" value="RmlC_Cupin_sf"/>
</dbReference>
<gene>
    <name evidence="3" type="ORF">ACFHYQ_26810</name>
</gene>
<dbReference type="Proteomes" id="UP001589870">
    <property type="component" value="Unassembled WGS sequence"/>
</dbReference>
<evidence type="ECO:0000256" key="1">
    <source>
        <dbReference type="ARBA" id="ARBA00022723"/>
    </source>
</evidence>
<dbReference type="Gene3D" id="2.60.120.10">
    <property type="entry name" value="Jelly Rolls"/>
    <property type="match status" value="1"/>
</dbReference>
<dbReference type="PANTHER" id="PTHR35848:SF6">
    <property type="entry name" value="CUPIN TYPE-2 DOMAIN-CONTAINING PROTEIN"/>
    <property type="match status" value="1"/>
</dbReference>
<name>A0ABV6UCI4_9ACTN</name>
<feature type="domain" description="Cupin type-2" evidence="2">
    <location>
        <begin position="50"/>
        <end position="117"/>
    </location>
</feature>
<accession>A0ABV6UCI4</accession>
<dbReference type="RefSeq" id="WP_394303919.1">
    <property type="nucleotide sequence ID" value="NZ_JBHMQT010000059.1"/>
</dbReference>
<sequence length="252" mass="26504">MTGRQPAVLVSDTTAPADIHGVHGAVGLTWWKCLAGARDLAAECEAVEWASVPPGGVSGEHRHTRTEESYFVIRGEGLMALDGSPVPVHAGSLILTGLDTVHGLVNTGSTNLDWLVIEVRSPHTSAALRGDTGSTPPAVPRPTEDHVNAKVYDLNQGRVDATAFLTGPLEILETVDLRGDSTWELDAATSEHTVFVLSGTGWAVVQTGHVPLRPGVALTLPHGTSTRLGADAEGMRLFHAELAVPAARMGDR</sequence>
<dbReference type="EMBL" id="JBHMQT010000059">
    <property type="protein sequence ID" value="MFC0865916.1"/>
    <property type="molecule type" value="Genomic_DNA"/>
</dbReference>
<reference evidence="3 4" key="1">
    <citation type="submission" date="2024-09" db="EMBL/GenBank/DDBJ databases">
        <authorList>
            <person name="Sun Q."/>
            <person name="Mori K."/>
        </authorList>
    </citation>
    <scope>NUCLEOTIDE SEQUENCE [LARGE SCALE GENOMIC DNA]</scope>
    <source>
        <strain evidence="3 4">TBRC 1851</strain>
    </source>
</reference>
<evidence type="ECO:0000259" key="2">
    <source>
        <dbReference type="Pfam" id="PF07883"/>
    </source>
</evidence>
<evidence type="ECO:0000313" key="4">
    <source>
        <dbReference type="Proteomes" id="UP001589870"/>
    </source>
</evidence>
<keyword evidence="1" id="KW-0479">Metal-binding</keyword>
<dbReference type="InterPro" id="IPR051610">
    <property type="entry name" value="GPI/OXD"/>
</dbReference>
<keyword evidence="4" id="KW-1185">Reference proteome</keyword>
<evidence type="ECO:0000313" key="3">
    <source>
        <dbReference type="EMBL" id="MFC0865916.1"/>
    </source>
</evidence>
<proteinExistence type="predicted"/>
<dbReference type="Pfam" id="PF07883">
    <property type="entry name" value="Cupin_2"/>
    <property type="match status" value="1"/>
</dbReference>